<protein>
    <submittedName>
        <fullName evidence="2">Uncharacterized protein</fullName>
    </submittedName>
</protein>
<accession>A0AAN6JIX9</accession>
<dbReference type="EMBL" id="JAPDMQ010000343">
    <property type="protein sequence ID" value="KAK0526707.1"/>
    <property type="molecule type" value="Genomic_DNA"/>
</dbReference>
<evidence type="ECO:0000256" key="1">
    <source>
        <dbReference type="SAM" id="Phobius"/>
    </source>
</evidence>
<keyword evidence="3" id="KW-1185">Reference proteome</keyword>
<dbReference type="Proteomes" id="UP001176521">
    <property type="component" value="Unassembled WGS sequence"/>
</dbReference>
<sequence>MSRSLPYTFSQNWGLHGLQKSFVVLAGVSTEDASTDFATSGERFSASLTFAALAVVLLLVLWYDVRGGRRIRLPKDDGDQAATAAAAAAVGDDDIVAASTEAILSEPVQEEQYLATVRQQRNRLLVLGIASVALA</sequence>
<evidence type="ECO:0000313" key="3">
    <source>
        <dbReference type="Proteomes" id="UP001176521"/>
    </source>
</evidence>
<gene>
    <name evidence="2" type="ORF">OC842_005107</name>
</gene>
<keyword evidence="1" id="KW-0812">Transmembrane</keyword>
<organism evidence="2 3">
    <name type="scientific">Tilletia horrida</name>
    <dbReference type="NCBI Taxonomy" id="155126"/>
    <lineage>
        <taxon>Eukaryota</taxon>
        <taxon>Fungi</taxon>
        <taxon>Dikarya</taxon>
        <taxon>Basidiomycota</taxon>
        <taxon>Ustilaginomycotina</taxon>
        <taxon>Exobasidiomycetes</taxon>
        <taxon>Tilletiales</taxon>
        <taxon>Tilletiaceae</taxon>
        <taxon>Tilletia</taxon>
    </lineage>
</organism>
<name>A0AAN6JIX9_9BASI</name>
<feature type="non-terminal residue" evidence="2">
    <location>
        <position position="135"/>
    </location>
</feature>
<comment type="caution">
    <text evidence="2">The sequence shown here is derived from an EMBL/GenBank/DDBJ whole genome shotgun (WGS) entry which is preliminary data.</text>
</comment>
<feature type="transmembrane region" description="Helical" evidence="1">
    <location>
        <begin position="44"/>
        <end position="65"/>
    </location>
</feature>
<evidence type="ECO:0000313" key="2">
    <source>
        <dbReference type="EMBL" id="KAK0526707.1"/>
    </source>
</evidence>
<keyword evidence="1" id="KW-0472">Membrane</keyword>
<dbReference type="AlphaFoldDB" id="A0AAN6JIX9"/>
<reference evidence="2" key="1">
    <citation type="journal article" date="2023" name="PhytoFront">
        <title>Draft Genome Resources of Seven Strains of Tilletia horrida, Causal Agent of Kernel Smut of Rice.</title>
        <authorList>
            <person name="Khanal S."/>
            <person name="Antony Babu S."/>
            <person name="Zhou X.G."/>
        </authorList>
    </citation>
    <scope>NUCLEOTIDE SEQUENCE</scope>
    <source>
        <strain evidence="2">TX3</strain>
    </source>
</reference>
<keyword evidence="1" id="KW-1133">Transmembrane helix</keyword>
<proteinExistence type="predicted"/>